<dbReference type="InterPro" id="IPR054765">
    <property type="entry name" value="SLBB_dom"/>
</dbReference>
<dbReference type="InterPro" id="IPR037225">
    <property type="entry name" value="Nuo51_FMN-bd_sf"/>
</dbReference>
<evidence type="ECO:0000256" key="1">
    <source>
        <dbReference type="ARBA" id="ARBA00001917"/>
    </source>
</evidence>
<reference evidence="11" key="2">
    <citation type="submission" date="2020-05" db="UniProtKB">
        <authorList>
            <consortium name="EnsemblMetazoa"/>
        </authorList>
    </citation>
    <scope>IDENTIFICATION</scope>
    <source>
        <strain evidence="11">IAEA</strain>
    </source>
</reference>
<proteinExistence type="inferred from homology"/>
<dbReference type="SMART" id="SM00928">
    <property type="entry name" value="NADH_4Fe-4S"/>
    <property type="match status" value="1"/>
</dbReference>
<dbReference type="NCBIfam" id="NF010120">
    <property type="entry name" value="PRK13596.1"/>
    <property type="match status" value="1"/>
</dbReference>
<comment type="similarity">
    <text evidence="3">Belongs to the complex I 51 kDa subunit family.</text>
</comment>
<dbReference type="Gene3D" id="1.20.1440.230">
    <property type="entry name" value="NADH-ubiquinone oxidoreductase 51kDa subunit, iron-sulphur binding domain"/>
    <property type="match status" value="1"/>
</dbReference>
<dbReference type="Gene3D" id="3.40.50.11540">
    <property type="entry name" value="NADH-ubiquinone oxidoreductase 51kDa subunit"/>
    <property type="match status" value="1"/>
</dbReference>
<reference evidence="12" key="1">
    <citation type="submission" date="2014-03" db="EMBL/GenBank/DDBJ databases">
        <authorList>
            <person name="Aksoy S."/>
            <person name="Warren W."/>
            <person name="Wilson R.K."/>
        </authorList>
    </citation>
    <scope>NUCLEOTIDE SEQUENCE [LARGE SCALE GENOMIC DNA]</scope>
    <source>
        <strain evidence="12">IAEA</strain>
    </source>
</reference>
<dbReference type="VEuPathDB" id="VectorBase:GBRI024508"/>
<evidence type="ECO:0000256" key="8">
    <source>
        <dbReference type="ARBA" id="ARBA00023004"/>
    </source>
</evidence>
<accession>A0A1A9WM13</accession>
<dbReference type="GO" id="GO:0046872">
    <property type="term" value="F:metal ion binding"/>
    <property type="evidence" value="ECO:0007669"/>
    <property type="project" value="UniProtKB-KW"/>
</dbReference>
<dbReference type="SUPFAM" id="SSF142019">
    <property type="entry name" value="Nqo1 FMN-binding domain-like"/>
    <property type="match status" value="1"/>
</dbReference>
<dbReference type="Proteomes" id="UP000091820">
    <property type="component" value="Unassembled WGS sequence"/>
</dbReference>
<evidence type="ECO:0000256" key="9">
    <source>
        <dbReference type="ARBA" id="ARBA00023014"/>
    </source>
</evidence>
<dbReference type="GO" id="GO:0005739">
    <property type="term" value="C:mitochondrion"/>
    <property type="evidence" value="ECO:0007669"/>
    <property type="project" value="GOC"/>
</dbReference>
<evidence type="ECO:0000313" key="11">
    <source>
        <dbReference type="EnsemblMetazoa" id="GBRI024508-PA"/>
    </source>
</evidence>
<dbReference type="Gene3D" id="3.10.20.600">
    <property type="match status" value="1"/>
</dbReference>
<keyword evidence="6" id="KW-0288">FMN</keyword>
<dbReference type="InterPro" id="IPR019575">
    <property type="entry name" value="Nuop51_4Fe4S-bd"/>
</dbReference>
<dbReference type="GO" id="GO:0051539">
    <property type="term" value="F:4 iron, 4 sulfur cluster binding"/>
    <property type="evidence" value="ECO:0007669"/>
    <property type="project" value="UniProtKB-KW"/>
</dbReference>
<protein>
    <recommendedName>
        <fullName evidence="10">NADH-ubiquinone oxidoreductase 51kDa subunit iron-sulphur binding domain-containing protein</fullName>
    </recommendedName>
</protein>
<comment type="cofactor">
    <cofactor evidence="2">
        <name>[4Fe-4S] cluster</name>
        <dbReference type="ChEBI" id="CHEBI:49883"/>
    </cofactor>
</comment>
<dbReference type="FunFam" id="3.40.50.11540:FF:000001">
    <property type="entry name" value="NADH dehydrogenase [ubiquinone] flavoprotein 1, mitochondrial"/>
    <property type="match status" value="1"/>
</dbReference>
<feature type="domain" description="NADH-ubiquinone oxidoreductase 51kDa subunit iron-sulphur binding" evidence="10">
    <location>
        <begin position="382"/>
        <end position="427"/>
    </location>
</feature>
<name>A0A1A9WM13_9MUSC</name>
<keyword evidence="4" id="KW-0004">4Fe-4S</keyword>
<keyword evidence="12" id="KW-1185">Reference proteome</keyword>
<keyword evidence="8" id="KW-0408">Iron</keyword>
<keyword evidence="7" id="KW-0479">Metal-binding</keyword>
<dbReference type="InterPro" id="IPR050837">
    <property type="entry name" value="ComplexI_51kDa_subunit"/>
</dbReference>
<keyword evidence="5" id="KW-0285">Flavoprotein</keyword>
<evidence type="ECO:0000256" key="6">
    <source>
        <dbReference type="ARBA" id="ARBA00022643"/>
    </source>
</evidence>
<evidence type="ECO:0000259" key="10">
    <source>
        <dbReference type="SMART" id="SM00928"/>
    </source>
</evidence>
<dbReference type="SUPFAM" id="SSF140490">
    <property type="entry name" value="Nqo1C-terminal domain-like"/>
    <property type="match status" value="1"/>
</dbReference>
<dbReference type="SUPFAM" id="SSF142984">
    <property type="entry name" value="Nqo1 middle domain-like"/>
    <property type="match status" value="1"/>
</dbReference>
<evidence type="ECO:0000256" key="3">
    <source>
        <dbReference type="ARBA" id="ARBA00007523"/>
    </source>
</evidence>
<evidence type="ECO:0000256" key="2">
    <source>
        <dbReference type="ARBA" id="ARBA00001966"/>
    </source>
</evidence>
<evidence type="ECO:0000256" key="4">
    <source>
        <dbReference type="ARBA" id="ARBA00022485"/>
    </source>
</evidence>
<evidence type="ECO:0000313" key="12">
    <source>
        <dbReference type="Proteomes" id="UP000091820"/>
    </source>
</evidence>
<sequence>MKEVANAQAFTTCVLDEIDGQRNRPIDPLFVILESKYTIPLRQASEGPVAYNALGDEDRIFTNLYGRHDWRLKGAMSRGDWYKIREMITKGPEWILSELKKSELGDRGKAKFPVSRKLENMKDKQLPTYLVVNGAEGEPGTCKDRELMRHEPHKIIEGALLLSRVINANAAILYIRCRYYNEACTMQMAINEAYAAGLLGRQVAGTCFNFDMFIQRGGGRYIVGEETALINCLQGKEGLPHAKPPYPGDEGLFNRPTLVFNAGTVASIATILRRGGDWYSGLGEEGEIRGSRLFCISGHVKRPCIIEELNSVPLRYLINRHAGGVIGGWDNLLAVIPGGASTSLVPGRLCNNLSLDAESLKEVHSAQGTGAVIVIKKGTNILKAMLPIMKFFKKESCLQCPQCRNASRWYEEYLTRFIEGKGHPDDIDFMWEIMKYSVGKTICYYTTANAAAMEASQCLNIMRTYLLQLKDFYMWGEVNLATN</sequence>
<dbReference type="STRING" id="37001.A0A1A9WM13"/>
<dbReference type="Pfam" id="PF10589">
    <property type="entry name" value="NADH_4Fe-4S"/>
    <property type="match status" value="1"/>
</dbReference>
<dbReference type="Pfam" id="PF01512">
    <property type="entry name" value="Complex1_51K"/>
    <property type="match status" value="1"/>
</dbReference>
<dbReference type="Pfam" id="PF22461">
    <property type="entry name" value="SLBB_2"/>
    <property type="match status" value="1"/>
</dbReference>
<keyword evidence="9" id="KW-0411">Iron-sulfur</keyword>
<dbReference type="EnsemblMetazoa" id="GBRI024508-RA">
    <property type="protein sequence ID" value="GBRI024508-PA"/>
    <property type="gene ID" value="GBRI024508"/>
</dbReference>
<dbReference type="AlphaFoldDB" id="A0A1A9WM13"/>
<dbReference type="InterPro" id="IPR011538">
    <property type="entry name" value="Nuo51_FMN-bd"/>
</dbReference>
<comment type="cofactor">
    <cofactor evidence="1">
        <name>FMN</name>
        <dbReference type="ChEBI" id="CHEBI:58210"/>
    </cofactor>
</comment>
<evidence type="ECO:0000256" key="5">
    <source>
        <dbReference type="ARBA" id="ARBA00022630"/>
    </source>
</evidence>
<dbReference type="PANTHER" id="PTHR11780">
    <property type="entry name" value="NADH-UBIQUINONE OXIDOREDUCTASE FLAVOPROTEIN 1 NDUFV1"/>
    <property type="match status" value="1"/>
</dbReference>
<evidence type="ECO:0000256" key="7">
    <source>
        <dbReference type="ARBA" id="ARBA00022723"/>
    </source>
</evidence>
<dbReference type="InterPro" id="IPR037207">
    <property type="entry name" value="Nuop51_4Fe4S-bd_sf"/>
</dbReference>
<dbReference type="PANTHER" id="PTHR11780:SF10">
    <property type="entry name" value="NADH DEHYDROGENASE [UBIQUINONE] FLAVOPROTEIN 1, MITOCHONDRIAL"/>
    <property type="match status" value="1"/>
</dbReference>
<dbReference type="GO" id="GO:0006120">
    <property type="term" value="P:mitochondrial electron transport, NADH to ubiquinone"/>
    <property type="evidence" value="ECO:0007669"/>
    <property type="project" value="TreeGrafter"/>
</dbReference>
<organism evidence="11 12">
    <name type="scientific">Glossina brevipalpis</name>
    <dbReference type="NCBI Taxonomy" id="37001"/>
    <lineage>
        <taxon>Eukaryota</taxon>
        <taxon>Metazoa</taxon>
        <taxon>Ecdysozoa</taxon>
        <taxon>Arthropoda</taxon>
        <taxon>Hexapoda</taxon>
        <taxon>Insecta</taxon>
        <taxon>Pterygota</taxon>
        <taxon>Neoptera</taxon>
        <taxon>Endopterygota</taxon>
        <taxon>Diptera</taxon>
        <taxon>Brachycera</taxon>
        <taxon>Muscomorpha</taxon>
        <taxon>Hippoboscoidea</taxon>
        <taxon>Glossinidae</taxon>
        <taxon>Glossina</taxon>
    </lineage>
</organism>